<dbReference type="GO" id="GO:0051536">
    <property type="term" value="F:iron-sulfur cluster binding"/>
    <property type="evidence" value="ECO:0007669"/>
    <property type="project" value="UniProtKB-KW"/>
</dbReference>
<keyword evidence="6 9" id="KW-0411">Iron-sulfur</keyword>
<keyword evidence="1 9" id="KW-0540">Nuclease</keyword>
<dbReference type="Proteomes" id="UP000194309">
    <property type="component" value="Chromosome"/>
</dbReference>
<name>A0A1X9SU55_9BACT</name>
<evidence type="ECO:0000256" key="4">
    <source>
        <dbReference type="ARBA" id="ARBA00022839"/>
    </source>
</evidence>
<dbReference type="AlphaFoldDB" id="A0A1X9SU55"/>
<keyword evidence="7 9" id="KW-0051">Antiviral defense</keyword>
<gene>
    <name evidence="10" type="primary">cas4</name>
    <name evidence="10" type="ORF">CIGN_1482</name>
</gene>
<dbReference type="GO" id="GO:0051607">
    <property type="term" value="P:defense response to virus"/>
    <property type="evidence" value="ECO:0007669"/>
    <property type="project" value="UniProtKB-KW"/>
</dbReference>
<reference evidence="10 11" key="1">
    <citation type="journal article" date="2017" name="Genome Biol. Evol.">
        <title>Comparative Genomic Analysis Identifies a Campylobacter Clade Deficient in Selenium Metabolism.</title>
        <authorList>
            <person name="Miller W.G."/>
            <person name="Yee E."/>
            <person name="Lopes B.S."/>
            <person name="Chapman M.H."/>
            <person name="Huynh S."/>
            <person name="Bono J.L."/>
            <person name="Parker C.T."/>
            <person name="Strachan N.J.C."/>
            <person name="Forbes K.J."/>
        </authorList>
    </citation>
    <scope>NUCLEOTIDE SEQUENCE [LARGE SCALE GENOMIC DNA]</scope>
    <source>
        <strain evidence="10 11">NCTC 13003</strain>
    </source>
</reference>
<evidence type="ECO:0000256" key="3">
    <source>
        <dbReference type="ARBA" id="ARBA00022801"/>
    </source>
</evidence>
<keyword evidence="3 9" id="KW-0378">Hydrolase</keyword>
<dbReference type="InterPro" id="IPR011604">
    <property type="entry name" value="PDDEXK-like_dom_sf"/>
</dbReference>
<evidence type="ECO:0000256" key="9">
    <source>
        <dbReference type="RuleBase" id="RU365022"/>
    </source>
</evidence>
<evidence type="ECO:0000256" key="1">
    <source>
        <dbReference type="ARBA" id="ARBA00022722"/>
    </source>
</evidence>
<comment type="similarity">
    <text evidence="9">Belongs to the CRISPR-associated exonuclease Cas4 family.</text>
</comment>
<keyword evidence="8 9" id="KW-0464">Manganese</keyword>
<dbReference type="KEGG" id="cdev:CIGN_1482"/>
<sequence length="188" mass="22040">MILVSHIRQFVFCPRILYFYTFCDIKPVYPEYVSSGSQYHNKQNELFKNRKFIKFKLPIIKAYSNLYLQDSSMQGVADLVLECQNEIIVAEFKNQNKPILNKGTKMQLIAYSKLASKHFNKPFFKIMLICSNNLKFKIFDINSDDLAQFNSTIDKINKMLNQELFPQSCASIAACMQCEFKNYCDDRE</sequence>
<dbReference type="STRING" id="1660064.CIGN_1482"/>
<evidence type="ECO:0000256" key="2">
    <source>
        <dbReference type="ARBA" id="ARBA00022723"/>
    </source>
</evidence>
<comment type="function">
    <text evidence="9">CRISPR (clustered regularly interspaced short palindromic repeat) is an adaptive immune system that provides protection against mobile genetic elements (viruses, transposable elements and conjugative plasmids). CRISPR clusters contain sequences complementary to antecedent mobile elements and target invading nucleic acids. CRISPR clusters are transcribed and processed into CRISPR RNA (crRNA).</text>
</comment>
<dbReference type="Pfam" id="PF01930">
    <property type="entry name" value="Cas_Cas4"/>
    <property type="match status" value="1"/>
</dbReference>
<comment type="cofactor">
    <cofactor evidence="9">
        <name>Mg(2+)</name>
        <dbReference type="ChEBI" id="CHEBI:18420"/>
    </cofactor>
    <cofactor evidence="9">
        <name>Mn(2+)</name>
        <dbReference type="ChEBI" id="CHEBI:29035"/>
    </cofactor>
    <text evidence="9">Mg(2+) or Mn(2+) required for ssDNA cleavage activity.</text>
</comment>
<evidence type="ECO:0000313" key="11">
    <source>
        <dbReference type="Proteomes" id="UP000194309"/>
    </source>
</evidence>
<evidence type="ECO:0000256" key="7">
    <source>
        <dbReference type="ARBA" id="ARBA00023118"/>
    </source>
</evidence>
<dbReference type="InterPro" id="IPR013343">
    <property type="entry name" value="CRISPR-assoc_prot_Cas4"/>
</dbReference>
<dbReference type="GO" id="GO:0046872">
    <property type="term" value="F:metal ion binding"/>
    <property type="evidence" value="ECO:0007669"/>
    <property type="project" value="UniProtKB-KW"/>
</dbReference>
<proteinExistence type="inferred from homology"/>
<dbReference type="EC" id="3.1.12.1" evidence="9"/>
<keyword evidence="5 9" id="KW-0408">Iron</keyword>
<protein>
    <recommendedName>
        <fullName evidence="9">CRISPR-associated exonuclease Cas4</fullName>
        <ecNumber evidence="9">3.1.12.1</ecNumber>
    </recommendedName>
</protein>
<dbReference type="EMBL" id="CP018788">
    <property type="protein sequence ID" value="ARQ99725.1"/>
    <property type="molecule type" value="Genomic_DNA"/>
</dbReference>
<dbReference type="OrthoDB" id="9781776at2"/>
<evidence type="ECO:0000256" key="5">
    <source>
        <dbReference type="ARBA" id="ARBA00023004"/>
    </source>
</evidence>
<organism evidence="10 11">
    <name type="scientific">Campylobacter devanensis</name>
    <dbReference type="NCBI Taxonomy" id="3161138"/>
    <lineage>
        <taxon>Bacteria</taxon>
        <taxon>Pseudomonadati</taxon>
        <taxon>Campylobacterota</taxon>
        <taxon>Epsilonproteobacteria</taxon>
        <taxon>Campylobacterales</taxon>
        <taxon>Campylobacteraceae</taxon>
        <taxon>Campylobacter</taxon>
    </lineage>
</organism>
<evidence type="ECO:0000256" key="8">
    <source>
        <dbReference type="ARBA" id="ARBA00023211"/>
    </source>
</evidence>
<dbReference type="GO" id="GO:0004527">
    <property type="term" value="F:exonuclease activity"/>
    <property type="evidence" value="ECO:0007669"/>
    <property type="project" value="UniProtKB-KW"/>
</dbReference>
<dbReference type="Gene3D" id="3.90.320.10">
    <property type="match status" value="1"/>
</dbReference>
<keyword evidence="4 9" id="KW-0269">Exonuclease</keyword>
<accession>A0A381DBN2</accession>
<evidence type="ECO:0000313" key="10">
    <source>
        <dbReference type="EMBL" id="ARQ99725.1"/>
    </source>
</evidence>
<keyword evidence="2 9" id="KW-0479">Metal-binding</keyword>
<comment type="cofactor">
    <cofactor evidence="9">
        <name>iron-sulfur cluster</name>
        <dbReference type="ChEBI" id="CHEBI:30408"/>
    </cofactor>
</comment>
<accession>A0A1X9SU55</accession>
<dbReference type="NCBIfam" id="TIGR00372">
    <property type="entry name" value="cas4"/>
    <property type="match status" value="1"/>
</dbReference>
<evidence type="ECO:0000256" key="6">
    <source>
        <dbReference type="ARBA" id="ARBA00023014"/>
    </source>
</evidence>
<dbReference type="InterPro" id="IPR022765">
    <property type="entry name" value="Dna2/Cas4_DUF83"/>
</dbReference>
<keyword evidence="11" id="KW-1185">Reference proteome</keyword>